<dbReference type="Gene3D" id="1.20.910.10">
    <property type="entry name" value="Heme oxygenase-like"/>
    <property type="match status" value="1"/>
</dbReference>
<proteinExistence type="predicted"/>
<dbReference type="InterPro" id="IPR016084">
    <property type="entry name" value="Haem_Oase-like_multi-hlx"/>
</dbReference>
<dbReference type="Proteomes" id="UP001597260">
    <property type="component" value="Unassembled WGS sequence"/>
</dbReference>
<keyword evidence="1" id="KW-0560">Oxidoreductase</keyword>
<dbReference type="EC" id="1.-.-.-" evidence="1"/>
<name>A0ABW3YIX5_9ACTN</name>
<protein>
    <submittedName>
        <fullName evidence="1">Iron-containing redox enzyme family protein</fullName>
        <ecNumber evidence="1">1.-.-.-</ecNumber>
    </submittedName>
</protein>
<dbReference type="EMBL" id="JBHTMP010000043">
    <property type="protein sequence ID" value="MFD1324154.1"/>
    <property type="molecule type" value="Genomic_DNA"/>
</dbReference>
<sequence>MTLPEPRGPVSAAVAAALPYGPVDLPASLVAHWRDGDCPDDVSDDALCDEDLQIFLFTCYGLHYQGWAGIDDRWEWEPSLIELRAVAERRFERSLWRLTGPAPSIVPAGLPRVLADLVAADDGPPLSAELGRSASLTQFREFVMHRSIYHLREADSHTWAIPRLSGPVKAALVEIQIDEYGGGQLARMHSELFRATMDWLGLDTRYGAYVDDVPAATLAVNNLMSLFGLHRRWRGALLGHLAAFEMTSSLPNRRYAEGLRRLGGPPSATRFFDEHVEADAVHEQIAAYDMCGSFAVAEPDAVADVWFGAACCLALDRLFAEHLLTRWAVGDSSLRVPALVAP</sequence>
<dbReference type="GO" id="GO:0016491">
    <property type="term" value="F:oxidoreductase activity"/>
    <property type="evidence" value="ECO:0007669"/>
    <property type="project" value="UniProtKB-KW"/>
</dbReference>
<reference evidence="2" key="1">
    <citation type="journal article" date="2019" name="Int. J. Syst. Evol. Microbiol.">
        <title>The Global Catalogue of Microorganisms (GCM) 10K type strain sequencing project: providing services to taxonomists for standard genome sequencing and annotation.</title>
        <authorList>
            <consortium name="The Broad Institute Genomics Platform"/>
            <consortium name="The Broad Institute Genome Sequencing Center for Infectious Disease"/>
            <person name="Wu L."/>
            <person name="Ma J."/>
        </authorList>
    </citation>
    <scope>NUCLEOTIDE SEQUENCE [LARGE SCALE GENOMIC DNA]</scope>
    <source>
        <strain evidence="2">JCM 31037</strain>
    </source>
</reference>
<keyword evidence="2" id="KW-1185">Reference proteome</keyword>
<dbReference type="RefSeq" id="WP_377574322.1">
    <property type="nucleotide sequence ID" value="NZ_JBHTMP010000043.1"/>
</dbReference>
<dbReference type="SUPFAM" id="SSF48613">
    <property type="entry name" value="Heme oxygenase-like"/>
    <property type="match status" value="1"/>
</dbReference>
<organism evidence="1 2">
    <name type="scientific">Micromonospora sonneratiae</name>
    <dbReference type="NCBI Taxonomy" id="1184706"/>
    <lineage>
        <taxon>Bacteria</taxon>
        <taxon>Bacillati</taxon>
        <taxon>Actinomycetota</taxon>
        <taxon>Actinomycetes</taxon>
        <taxon>Micromonosporales</taxon>
        <taxon>Micromonosporaceae</taxon>
        <taxon>Micromonospora</taxon>
    </lineage>
</organism>
<evidence type="ECO:0000313" key="1">
    <source>
        <dbReference type="EMBL" id="MFD1324154.1"/>
    </source>
</evidence>
<dbReference type="Pfam" id="PF14518">
    <property type="entry name" value="Haem_oxygenas_2"/>
    <property type="match status" value="1"/>
</dbReference>
<dbReference type="SMART" id="SM01236">
    <property type="entry name" value="Haem_oxygenase_2"/>
    <property type="match status" value="1"/>
</dbReference>
<accession>A0ABW3YIX5</accession>
<gene>
    <name evidence="1" type="ORF">ACFQ4H_24000</name>
</gene>
<evidence type="ECO:0000313" key="2">
    <source>
        <dbReference type="Proteomes" id="UP001597260"/>
    </source>
</evidence>
<comment type="caution">
    <text evidence="1">The sequence shown here is derived from an EMBL/GenBank/DDBJ whole genome shotgun (WGS) entry which is preliminary data.</text>
</comment>